<reference evidence="2" key="1">
    <citation type="submission" date="2021-01" db="EMBL/GenBank/DDBJ databases">
        <authorList>
            <person name="Corre E."/>
            <person name="Pelletier E."/>
            <person name="Niang G."/>
            <person name="Scheremetjew M."/>
            <person name="Finn R."/>
            <person name="Kale V."/>
            <person name="Holt S."/>
            <person name="Cochrane G."/>
            <person name="Meng A."/>
            <person name="Brown T."/>
            <person name="Cohen L."/>
        </authorList>
    </citation>
    <scope>NUCLEOTIDE SEQUENCE</scope>
    <source>
        <strain evidence="2">NIES-381</strain>
    </source>
</reference>
<sequence length="177" mass="18561">MPPSPNETSLDAMTPTNASACQVGEWADWSPCHKPCHNASAQARVRLVTGEGCPPSLEARVCATSSCVDAPEVLSAWWYVLLMVAVTAVWVAIIGLGWIVWKCGRPHTPAKPGVDASSCPTCKAARHLTSPDAPAPETQGGSPLNALQTGLIPANCIDSDDENDLSEAACEQPQAQC</sequence>
<dbReference type="Gene3D" id="2.20.100.10">
    <property type="entry name" value="Thrombospondin type-1 (TSP1) repeat"/>
    <property type="match status" value="1"/>
</dbReference>
<dbReference type="InterPro" id="IPR036383">
    <property type="entry name" value="TSP1_rpt_sf"/>
</dbReference>
<dbReference type="EMBL" id="HBGA01035823">
    <property type="protein sequence ID" value="CAD9001968.1"/>
    <property type="molecule type" value="Transcribed_RNA"/>
</dbReference>
<gene>
    <name evidence="2" type="ORF">EGYM00392_LOCUS13051</name>
</gene>
<organism evidence="2">
    <name type="scientific">Eutreptiella gymnastica</name>
    <dbReference type="NCBI Taxonomy" id="73025"/>
    <lineage>
        <taxon>Eukaryota</taxon>
        <taxon>Discoba</taxon>
        <taxon>Euglenozoa</taxon>
        <taxon>Euglenida</taxon>
        <taxon>Spirocuta</taxon>
        <taxon>Euglenophyceae</taxon>
        <taxon>Eutreptiales</taxon>
        <taxon>Eutreptiaceae</taxon>
        <taxon>Eutreptiella</taxon>
    </lineage>
</organism>
<dbReference type="InterPro" id="IPR000884">
    <property type="entry name" value="TSP1_rpt"/>
</dbReference>
<dbReference type="SMART" id="SM00209">
    <property type="entry name" value="TSP1"/>
    <property type="match status" value="1"/>
</dbReference>
<accession>A0A7S1I5V0</accession>
<dbReference type="SUPFAM" id="SSF82895">
    <property type="entry name" value="TSP-1 type 1 repeat"/>
    <property type="match status" value="1"/>
</dbReference>
<evidence type="ECO:0000256" key="1">
    <source>
        <dbReference type="SAM" id="Phobius"/>
    </source>
</evidence>
<dbReference type="PROSITE" id="PS50092">
    <property type="entry name" value="TSP1"/>
    <property type="match status" value="1"/>
</dbReference>
<proteinExistence type="predicted"/>
<evidence type="ECO:0000313" key="2">
    <source>
        <dbReference type="EMBL" id="CAD9001968.1"/>
    </source>
</evidence>
<keyword evidence="1" id="KW-0472">Membrane</keyword>
<keyword evidence="1" id="KW-0812">Transmembrane</keyword>
<evidence type="ECO:0008006" key="3">
    <source>
        <dbReference type="Google" id="ProtNLM"/>
    </source>
</evidence>
<keyword evidence="1" id="KW-1133">Transmembrane helix</keyword>
<feature type="transmembrane region" description="Helical" evidence="1">
    <location>
        <begin position="76"/>
        <end position="101"/>
    </location>
</feature>
<name>A0A7S1I5V0_9EUGL</name>
<protein>
    <recommendedName>
        <fullName evidence="3">Spondin-like TSP1 domain-containing protein</fullName>
    </recommendedName>
</protein>
<dbReference type="AlphaFoldDB" id="A0A7S1I5V0"/>